<evidence type="ECO:0000256" key="4">
    <source>
        <dbReference type="ARBA" id="ARBA00023172"/>
    </source>
</evidence>
<dbReference type="InterPro" id="IPR011010">
    <property type="entry name" value="DNA_brk_join_enz"/>
</dbReference>
<proteinExistence type="inferred from homology"/>
<comment type="caution">
    <text evidence="6">The sequence shown here is derived from an EMBL/GenBank/DDBJ whole genome shotgun (WGS) entry which is preliminary data.</text>
</comment>
<dbReference type="CDD" id="cd01189">
    <property type="entry name" value="INT_ICEBs1_C_like"/>
    <property type="match status" value="1"/>
</dbReference>
<sequence length="387" mass="44447">MRGHIAKKGNKYYIVIDLDKDEVTGKRKQKWLSGYDRKRDAERALPGVLSDFIKGSFVEPSKITFGEIMETWLKDKKTSVKHGTWKSYEWLVYKHIIPNLGKVQMTKLKPKHFHDLYHKTLLPKLAVGSIKKAHVIIMDALDRAVTWGEIVQNVARSVDLPQGKKAKFEVWNEQQLKLFLDTAAQDQYYVAFELAASTGMRQSEILALRRIDVDLNIRSISVRQAYTIAEVGHDFDDTKNDSSIRSIALFANTVQMLHDHFEKQRIEKETNKFYTDSGLVVQTSVGTPVSPRNLMRNYYRILDTIIKEHPDFPRIRFHDLRHTHATLLLKAGIHPKIVQERLGHSSINVTLDTYSHVLPNLQEAVLNTIGDSILGNQIEDEKPTLLD</sequence>
<evidence type="ECO:0000256" key="1">
    <source>
        <dbReference type="ARBA" id="ARBA00008857"/>
    </source>
</evidence>
<dbReference type="PANTHER" id="PTHR30349">
    <property type="entry name" value="PHAGE INTEGRASE-RELATED"/>
    <property type="match status" value="1"/>
</dbReference>
<evidence type="ECO:0000256" key="2">
    <source>
        <dbReference type="ARBA" id="ARBA00022908"/>
    </source>
</evidence>
<dbReference type="Proteomes" id="UP000189059">
    <property type="component" value="Unassembled WGS sequence"/>
</dbReference>
<keyword evidence="7" id="KW-1185">Reference proteome</keyword>
<name>A0ABX3JSW8_9BACL</name>
<evidence type="ECO:0000259" key="5">
    <source>
        <dbReference type="PROSITE" id="PS51898"/>
    </source>
</evidence>
<keyword evidence="4" id="KW-0233">DNA recombination</keyword>
<gene>
    <name evidence="6" type="ORF">BBD40_25850</name>
</gene>
<dbReference type="SUPFAM" id="SSF56349">
    <property type="entry name" value="DNA breaking-rejoining enzymes"/>
    <property type="match status" value="1"/>
</dbReference>
<evidence type="ECO:0000256" key="3">
    <source>
        <dbReference type="ARBA" id="ARBA00023125"/>
    </source>
</evidence>
<dbReference type="InterPro" id="IPR013762">
    <property type="entry name" value="Integrase-like_cat_sf"/>
</dbReference>
<dbReference type="InterPro" id="IPR050090">
    <property type="entry name" value="Tyrosine_recombinase_XerCD"/>
</dbReference>
<dbReference type="Pfam" id="PF14657">
    <property type="entry name" value="Arm-DNA-bind_4"/>
    <property type="match status" value="1"/>
</dbReference>
<dbReference type="PANTHER" id="PTHR30349:SF64">
    <property type="entry name" value="PROPHAGE INTEGRASE INTD-RELATED"/>
    <property type="match status" value="1"/>
</dbReference>
<keyword evidence="3" id="KW-0238">DNA-binding</keyword>
<organism evidence="6 7">
    <name type="scientific">Paenibacillus ihbetae</name>
    <dbReference type="NCBI Taxonomy" id="1870820"/>
    <lineage>
        <taxon>Bacteria</taxon>
        <taxon>Bacillati</taxon>
        <taxon>Bacillota</taxon>
        <taxon>Bacilli</taxon>
        <taxon>Bacillales</taxon>
        <taxon>Paenibacillaceae</taxon>
        <taxon>Paenibacillus</taxon>
    </lineage>
</organism>
<protein>
    <recommendedName>
        <fullName evidence="5">Tyr recombinase domain-containing protein</fullName>
    </recommendedName>
</protein>
<dbReference type="PROSITE" id="PS51898">
    <property type="entry name" value="TYR_RECOMBINASE"/>
    <property type="match status" value="1"/>
</dbReference>
<dbReference type="Pfam" id="PF14659">
    <property type="entry name" value="Phage_int_SAM_3"/>
    <property type="match status" value="1"/>
</dbReference>
<feature type="domain" description="Tyr recombinase" evidence="5">
    <location>
        <begin position="166"/>
        <end position="367"/>
    </location>
</feature>
<dbReference type="Pfam" id="PF00589">
    <property type="entry name" value="Phage_integrase"/>
    <property type="match status" value="1"/>
</dbReference>
<comment type="similarity">
    <text evidence="1">Belongs to the 'phage' integrase family.</text>
</comment>
<dbReference type="InterPro" id="IPR010998">
    <property type="entry name" value="Integrase_recombinase_N"/>
</dbReference>
<dbReference type="InterPro" id="IPR002104">
    <property type="entry name" value="Integrase_catalytic"/>
</dbReference>
<keyword evidence="2" id="KW-0229">DNA integration</keyword>
<evidence type="ECO:0000313" key="6">
    <source>
        <dbReference type="EMBL" id="OOC59074.1"/>
    </source>
</evidence>
<dbReference type="InterPro" id="IPR028259">
    <property type="entry name" value="AP2-like_int_N"/>
</dbReference>
<dbReference type="Gene3D" id="1.10.443.10">
    <property type="entry name" value="Intergrase catalytic core"/>
    <property type="match status" value="1"/>
</dbReference>
<accession>A0ABX3JSW8</accession>
<evidence type="ECO:0000313" key="7">
    <source>
        <dbReference type="Proteomes" id="UP000189059"/>
    </source>
</evidence>
<dbReference type="InterPro" id="IPR004107">
    <property type="entry name" value="Integrase_SAM-like_N"/>
</dbReference>
<dbReference type="EMBL" id="MRVI01000002">
    <property type="protein sequence ID" value="OOC59074.1"/>
    <property type="molecule type" value="Genomic_DNA"/>
</dbReference>
<reference evidence="6 7" key="1">
    <citation type="submission" date="2016-12" db="EMBL/GenBank/DDBJ databases">
        <title>Genome sequencing and description of Paenibacillus sp. nov. from high altitude lake in the Indian Trans- Himalayas.</title>
        <authorList>
            <person name="Kiran S."/>
            <person name="Swarnkar M.K."/>
            <person name="Rana A."/>
            <person name="Tewari R."/>
            <person name="Gulati A."/>
        </authorList>
    </citation>
    <scope>NUCLEOTIDE SEQUENCE [LARGE SCALE GENOMIC DNA]</scope>
    <source>
        <strain evidence="6 7">IHBB 9951</strain>
    </source>
</reference>
<dbReference type="Gene3D" id="1.10.150.130">
    <property type="match status" value="1"/>
</dbReference>
<dbReference type="RefSeq" id="WP_077569964.1">
    <property type="nucleotide sequence ID" value="NZ_MRVI01000002.1"/>
</dbReference>